<evidence type="ECO:0000256" key="1">
    <source>
        <dbReference type="SAM" id="MobiDB-lite"/>
    </source>
</evidence>
<keyword evidence="2" id="KW-0812">Transmembrane</keyword>
<keyword evidence="4" id="KW-1185">Reference proteome</keyword>
<organism evidence="3 4">
    <name type="scientific">Mycena rosella</name>
    <name type="common">Pink bonnet</name>
    <name type="synonym">Agaricus rosellus</name>
    <dbReference type="NCBI Taxonomy" id="1033263"/>
    <lineage>
        <taxon>Eukaryota</taxon>
        <taxon>Fungi</taxon>
        <taxon>Dikarya</taxon>
        <taxon>Basidiomycota</taxon>
        <taxon>Agaricomycotina</taxon>
        <taxon>Agaricomycetes</taxon>
        <taxon>Agaricomycetidae</taxon>
        <taxon>Agaricales</taxon>
        <taxon>Marasmiineae</taxon>
        <taxon>Mycenaceae</taxon>
        <taxon>Mycena</taxon>
    </lineage>
</organism>
<accession>A0AAD7AXK1</accession>
<evidence type="ECO:0000313" key="4">
    <source>
        <dbReference type="Proteomes" id="UP001221757"/>
    </source>
</evidence>
<keyword evidence="2" id="KW-0472">Membrane</keyword>
<feature type="non-terminal residue" evidence="3">
    <location>
        <position position="1"/>
    </location>
</feature>
<feature type="region of interest" description="Disordered" evidence="1">
    <location>
        <begin position="63"/>
        <end position="96"/>
    </location>
</feature>
<keyword evidence="2" id="KW-1133">Transmembrane helix</keyword>
<evidence type="ECO:0000313" key="3">
    <source>
        <dbReference type="EMBL" id="KAJ7602277.1"/>
    </source>
</evidence>
<name>A0AAD7AXK1_MYCRO</name>
<reference evidence="3" key="1">
    <citation type="submission" date="2023-03" db="EMBL/GenBank/DDBJ databases">
        <title>Massive genome expansion in bonnet fungi (Mycena s.s.) driven by repeated elements and novel gene families across ecological guilds.</title>
        <authorList>
            <consortium name="Lawrence Berkeley National Laboratory"/>
            <person name="Harder C.B."/>
            <person name="Miyauchi S."/>
            <person name="Viragh M."/>
            <person name="Kuo A."/>
            <person name="Thoen E."/>
            <person name="Andreopoulos B."/>
            <person name="Lu D."/>
            <person name="Skrede I."/>
            <person name="Drula E."/>
            <person name="Henrissat B."/>
            <person name="Morin E."/>
            <person name="Kohler A."/>
            <person name="Barry K."/>
            <person name="LaButti K."/>
            <person name="Morin E."/>
            <person name="Salamov A."/>
            <person name="Lipzen A."/>
            <person name="Mereny Z."/>
            <person name="Hegedus B."/>
            <person name="Baldrian P."/>
            <person name="Stursova M."/>
            <person name="Weitz H."/>
            <person name="Taylor A."/>
            <person name="Grigoriev I.V."/>
            <person name="Nagy L.G."/>
            <person name="Martin F."/>
            <person name="Kauserud H."/>
        </authorList>
    </citation>
    <scope>NUCLEOTIDE SEQUENCE</scope>
    <source>
        <strain evidence="3">CBHHK067</strain>
    </source>
</reference>
<dbReference type="Proteomes" id="UP001221757">
    <property type="component" value="Unassembled WGS sequence"/>
</dbReference>
<protein>
    <submittedName>
        <fullName evidence="3">Uncharacterized protein</fullName>
    </submittedName>
</protein>
<evidence type="ECO:0000256" key="2">
    <source>
        <dbReference type="SAM" id="Phobius"/>
    </source>
</evidence>
<gene>
    <name evidence="3" type="ORF">B0H17DRAFT_1122512</name>
</gene>
<feature type="transmembrane region" description="Helical" evidence="2">
    <location>
        <begin position="109"/>
        <end position="129"/>
    </location>
</feature>
<sequence length="134" mass="15096">MDLRGWSWENSVYNGIRQFHQAKGFDPDSLDVARELGYPLMKILKEPDGPFAHVEEIWESDHRSNLQKFPDNEPLQEAAHEGSGPKLSSIEKGAPPVNNPAVADLPNHWKIIIGVQFALIVTLGALWLCDRFHS</sequence>
<proteinExistence type="predicted"/>
<dbReference type="EMBL" id="JARKIE010001412">
    <property type="protein sequence ID" value="KAJ7602277.1"/>
    <property type="molecule type" value="Genomic_DNA"/>
</dbReference>
<comment type="caution">
    <text evidence="3">The sequence shown here is derived from an EMBL/GenBank/DDBJ whole genome shotgun (WGS) entry which is preliminary data.</text>
</comment>
<dbReference type="AlphaFoldDB" id="A0AAD7AXK1"/>